<evidence type="ECO:0008006" key="4">
    <source>
        <dbReference type="Google" id="ProtNLM"/>
    </source>
</evidence>
<proteinExistence type="predicted"/>
<dbReference type="Proteomes" id="UP001419268">
    <property type="component" value="Unassembled WGS sequence"/>
</dbReference>
<evidence type="ECO:0000313" key="2">
    <source>
        <dbReference type="EMBL" id="KAK9148970.1"/>
    </source>
</evidence>
<feature type="compositionally biased region" description="Basic and acidic residues" evidence="1">
    <location>
        <begin position="177"/>
        <end position="215"/>
    </location>
</feature>
<gene>
    <name evidence="2" type="ORF">Scep_007727</name>
</gene>
<dbReference type="Gene3D" id="1.10.30.50">
    <property type="match status" value="1"/>
</dbReference>
<dbReference type="InterPro" id="IPR003615">
    <property type="entry name" value="HNH_nuc"/>
</dbReference>
<feature type="region of interest" description="Disordered" evidence="1">
    <location>
        <begin position="140"/>
        <end position="230"/>
    </location>
</feature>
<dbReference type="EMBL" id="JBBNAG010000003">
    <property type="protein sequence ID" value="KAK9148970.1"/>
    <property type="molecule type" value="Genomic_DNA"/>
</dbReference>
<evidence type="ECO:0000256" key="1">
    <source>
        <dbReference type="SAM" id="MobiDB-lite"/>
    </source>
</evidence>
<sequence>MSAQGPALHMAGLCVSFSKQRAVLEEAAFASLLEELYCCSRENLTIDHVLPISRGGEWKWENLAKLQRRRQELTQTTPDQPVDDEAVYYKVAGECPKGRVYGLGSLGRKKRRYADADASTSQVLAQRGMGNFMILRLRSGQSKGASAEKAEGKASAAGRRAEAIGAEREEDGEDSAPDNREDGRRSVQRDRRTEKISKSELAARRESKLAEEGRRPVQRRKMRMGVVSTS</sequence>
<reference evidence="2 3" key="1">
    <citation type="submission" date="2024-01" db="EMBL/GenBank/DDBJ databases">
        <title>Genome assemblies of Stephania.</title>
        <authorList>
            <person name="Yang L."/>
        </authorList>
    </citation>
    <scope>NUCLEOTIDE SEQUENCE [LARGE SCALE GENOMIC DNA]</scope>
    <source>
        <strain evidence="2">JXDWG</strain>
        <tissue evidence="2">Leaf</tissue>
    </source>
</reference>
<keyword evidence="3" id="KW-1185">Reference proteome</keyword>
<accession>A0AAP0KBN6</accession>
<organism evidence="2 3">
    <name type="scientific">Stephania cephalantha</name>
    <dbReference type="NCBI Taxonomy" id="152367"/>
    <lineage>
        <taxon>Eukaryota</taxon>
        <taxon>Viridiplantae</taxon>
        <taxon>Streptophyta</taxon>
        <taxon>Embryophyta</taxon>
        <taxon>Tracheophyta</taxon>
        <taxon>Spermatophyta</taxon>
        <taxon>Magnoliopsida</taxon>
        <taxon>Ranunculales</taxon>
        <taxon>Menispermaceae</taxon>
        <taxon>Menispermoideae</taxon>
        <taxon>Cissampelideae</taxon>
        <taxon>Stephania</taxon>
    </lineage>
</organism>
<protein>
    <recommendedName>
        <fullName evidence="4">HNH endonuclease</fullName>
    </recommendedName>
</protein>
<dbReference type="CDD" id="cd00085">
    <property type="entry name" value="HNHc"/>
    <property type="match status" value="1"/>
</dbReference>
<name>A0AAP0KBN6_9MAGN</name>
<evidence type="ECO:0000313" key="3">
    <source>
        <dbReference type="Proteomes" id="UP001419268"/>
    </source>
</evidence>
<dbReference type="AlphaFoldDB" id="A0AAP0KBN6"/>
<comment type="caution">
    <text evidence="2">The sequence shown here is derived from an EMBL/GenBank/DDBJ whole genome shotgun (WGS) entry which is preliminary data.</text>
</comment>